<evidence type="ECO:0000256" key="1">
    <source>
        <dbReference type="SAM" id="MobiDB-lite"/>
    </source>
</evidence>
<feature type="region of interest" description="Disordered" evidence="1">
    <location>
        <begin position="1"/>
        <end position="35"/>
    </location>
</feature>
<dbReference type="STRING" id="30019.A0A0M3QVM0"/>
<dbReference type="PANTHER" id="PTHR16489">
    <property type="entry name" value="GH11727P"/>
    <property type="match status" value="1"/>
</dbReference>
<name>A0A0M3QVM0_DROBS</name>
<evidence type="ECO:0000313" key="2">
    <source>
        <dbReference type="EMBL" id="ALC42639.1"/>
    </source>
</evidence>
<dbReference type="EMBL" id="CP012524">
    <property type="protein sequence ID" value="ALC42639.1"/>
    <property type="molecule type" value="Genomic_DNA"/>
</dbReference>
<reference evidence="2 3" key="1">
    <citation type="submission" date="2015-08" db="EMBL/GenBank/DDBJ databases">
        <title>Ancestral chromatin configuration constrains chromatin evolution on differentiating sex chromosomes in Drosophila.</title>
        <authorList>
            <person name="Zhou Q."/>
            <person name="Bachtrog D."/>
        </authorList>
    </citation>
    <scope>NUCLEOTIDE SEQUENCE [LARGE SCALE GENOMIC DNA]</scope>
    <source>
        <tissue evidence="2">Whole larvae</tissue>
    </source>
</reference>
<evidence type="ECO:0000313" key="3">
    <source>
        <dbReference type="Proteomes" id="UP000494163"/>
    </source>
</evidence>
<dbReference type="GO" id="GO:0019888">
    <property type="term" value="F:protein phosphatase regulator activity"/>
    <property type="evidence" value="ECO:0007669"/>
    <property type="project" value="TreeGrafter"/>
</dbReference>
<keyword evidence="3" id="KW-1185">Reference proteome</keyword>
<sequence>MIGNMSSPIHDQIRCSPSRCCQPETPAKASEHPVDKEGPGILLQLMAVLQKPPSAKMTSIQFKTSSEPTFCYFFIDLHPQSFTQYDSINSGLNKSTFNIGQENSHNNRSHSADTTFMGLERQRSISECSDDSFICFEEEDLDGNRGDEDSDASNDSTDDKKATFNPADVCLPLQKKVRFNLKPEVHKMHTWDFAYRAARKGMWQEVARDRERFKQRINRLEPILNIICSANHREKVYKERFLLVK</sequence>
<dbReference type="OMA" id="CYFFIDL"/>
<dbReference type="InterPro" id="IPR051254">
    <property type="entry name" value="PPP1R15"/>
</dbReference>
<dbReference type="OrthoDB" id="5976067at2759"/>
<proteinExistence type="predicted"/>
<feature type="region of interest" description="Disordered" evidence="1">
    <location>
        <begin position="141"/>
        <end position="160"/>
    </location>
</feature>
<dbReference type="GO" id="GO:0000164">
    <property type="term" value="C:protein phosphatase type 1 complex"/>
    <property type="evidence" value="ECO:0007669"/>
    <property type="project" value="TreeGrafter"/>
</dbReference>
<dbReference type="GO" id="GO:0034976">
    <property type="term" value="P:response to endoplasmic reticulum stress"/>
    <property type="evidence" value="ECO:0007669"/>
    <property type="project" value="TreeGrafter"/>
</dbReference>
<dbReference type="PANTHER" id="PTHR16489:SF12">
    <property type="entry name" value="GH11727P"/>
    <property type="match status" value="1"/>
</dbReference>
<protein>
    <submittedName>
        <fullName evidence="2">Gadd34</fullName>
    </submittedName>
</protein>
<accession>A0A0M3QVM0</accession>
<gene>
    <name evidence="2" type="ORF">Dbus_chr2Rg2218</name>
</gene>
<organism evidence="2 3">
    <name type="scientific">Drosophila busckii</name>
    <name type="common">Fruit fly</name>
    <dbReference type="NCBI Taxonomy" id="30019"/>
    <lineage>
        <taxon>Eukaryota</taxon>
        <taxon>Metazoa</taxon>
        <taxon>Ecdysozoa</taxon>
        <taxon>Arthropoda</taxon>
        <taxon>Hexapoda</taxon>
        <taxon>Insecta</taxon>
        <taxon>Pterygota</taxon>
        <taxon>Neoptera</taxon>
        <taxon>Endopterygota</taxon>
        <taxon>Diptera</taxon>
        <taxon>Brachycera</taxon>
        <taxon>Muscomorpha</taxon>
        <taxon>Ephydroidea</taxon>
        <taxon>Drosophilidae</taxon>
        <taxon>Drosophila</taxon>
    </lineage>
</organism>
<dbReference type="GO" id="GO:0005783">
    <property type="term" value="C:endoplasmic reticulum"/>
    <property type="evidence" value="ECO:0007669"/>
    <property type="project" value="TreeGrafter"/>
</dbReference>
<dbReference type="Proteomes" id="UP000494163">
    <property type="component" value="Chromosome 2R"/>
</dbReference>
<dbReference type="AlphaFoldDB" id="A0A0M3QVM0"/>